<accession>A0A923M9R6</accession>
<sequence length="61" mass="6767">MQVTAAEAESRFDHFCFQAKSEPIIVEKDGRPDVVMLSYEEYLALISSAEPDAPDSYPSQG</sequence>
<dbReference type="AlphaFoldDB" id="A0A923M9R6"/>
<dbReference type="SUPFAM" id="SSF143120">
    <property type="entry name" value="YefM-like"/>
    <property type="match status" value="1"/>
</dbReference>
<evidence type="ECO:0000256" key="1">
    <source>
        <dbReference type="ARBA" id="ARBA00009981"/>
    </source>
</evidence>
<protein>
    <submittedName>
        <fullName evidence="2">Type II toxin-antitoxin system Phd/YefM family antitoxin</fullName>
    </submittedName>
</protein>
<reference evidence="2" key="1">
    <citation type="submission" date="2020-08" db="EMBL/GenBank/DDBJ databases">
        <title>Ramlibacter sp. GTP1 16S ribosomal RNA gene genome sequencing and assembly.</title>
        <authorList>
            <person name="Kang M."/>
        </authorList>
    </citation>
    <scope>NUCLEOTIDE SEQUENCE</scope>
    <source>
        <strain evidence="2">GTP1</strain>
    </source>
</reference>
<gene>
    <name evidence="2" type="ORF">H8R02_12980</name>
</gene>
<comment type="similarity">
    <text evidence="1">Belongs to the phD/YefM antitoxin family.</text>
</comment>
<dbReference type="Gene3D" id="3.40.1620.10">
    <property type="entry name" value="YefM-like domain"/>
    <property type="match status" value="1"/>
</dbReference>
<name>A0A923M9R6_9BURK</name>
<dbReference type="Proteomes" id="UP000596827">
    <property type="component" value="Unassembled WGS sequence"/>
</dbReference>
<organism evidence="2 3">
    <name type="scientific">Ramlibacter albus</name>
    <dbReference type="NCBI Taxonomy" id="2079448"/>
    <lineage>
        <taxon>Bacteria</taxon>
        <taxon>Pseudomonadati</taxon>
        <taxon>Pseudomonadota</taxon>
        <taxon>Betaproteobacteria</taxon>
        <taxon>Burkholderiales</taxon>
        <taxon>Comamonadaceae</taxon>
        <taxon>Ramlibacter</taxon>
    </lineage>
</organism>
<dbReference type="EMBL" id="JACORU010000004">
    <property type="protein sequence ID" value="MBC5765374.1"/>
    <property type="molecule type" value="Genomic_DNA"/>
</dbReference>
<evidence type="ECO:0000313" key="2">
    <source>
        <dbReference type="EMBL" id="MBC5765374.1"/>
    </source>
</evidence>
<dbReference type="InterPro" id="IPR036165">
    <property type="entry name" value="YefM-like_sf"/>
</dbReference>
<comment type="caution">
    <text evidence="2">The sequence shown here is derived from an EMBL/GenBank/DDBJ whole genome shotgun (WGS) entry which is preliminary data.</text>
</comment>
<evidence type="ECO:0000313" key="3">
    <source>
        <dbReference type="Proteomes" id="UP000596827"/>
    </source>
</evidence>
<dbReference type="RefSeq" id="WP_187081849.1">
    <property type="nucleotide sequence ID" value="NZ_JACORU010000004.1"/>
</dbReference>
<keyword evidence="3" id="KW-1185">Reference proteome</keyword>
<proteinExistence type="inferred from homology"/>